<comment type="caution">
    <text evidence="1">The sequence shown here is derived from an EMBL/GenBank/DDBJ whole genome shotgun (WGS) entry which is preliminary data.</text>
</comment>
<dbReference type="Proteomes" id="UP001162972">
    <property type="component" value="Chromosome 9"/>
</dbReference>
<organism evidence="1 2">
    <name type="scientific">Salix udensis</name>
    <dbReference type="NCBI Taxonomy" id="889485"/>
    <lineage>
        <taxon>Eukaryota</taxon>
        <taxon>Viridiplantae</taxon>
        <taxon>Streptophyta</taxon>
        <taxon>Embryophyta</taxon>
        <taxon>Tracheophyta</taxon>
        <taxon>Spermatophyta</taxon>
        <taxon>Magnoliopsida</taxon>
        <taxon>eudicotyledons</taxon>
        <taxon>Gunneridae</taxon>
        <taxon>Pentapetalae</taxon>
        <taxon>rosids</taxon>
        <taxon>fabids</taxon>
        <taxon>Malpighiales</taxon>
        <taxon>Salicaceae</taxon>
        <taxon>Saliceae</taxon>
        <taxon>Salix</taxon>
    </lineage>
</organism>
<reference evidence="1 2" key="1">
    <citation type="journal article" date="2023" name="Int. J. Mol. Sci.">
        <title>De Novo Assembly and Annotation of 11 Diverse Shrub Willow (Salix) Genomes Reveals Novel Gene Organization in Sex-Linked Regions.</title>
        <authorList>
            <person name="Hyden B."/>
            <person name="Feng K."/>
            <person name="Yates T.B."/>
            <person name="Jawdy S."/>
            <person name="Cereghino C."/>
            <person name="Smart L.B."/>
            <person name="Muchero W."/>
        </authorList>
    </citation>
    <scope>NUCLEOTIDE SEQUENCE [LARGE SCALE GENOMIC DNA]</scope>
    <source>
        <tissue evidence="1">Shoot tip</tissue>
    </source>
</reference>
<evidence type="ECO:0000313" key="2">
    <source>
        <dbReference type="Proteomes" id="UP001162972"/>
    </source>
</evidence>
<gene>
    <name evidence="1" type="ORF">OIU84_008530</name>
</gene>
<sequence length="66" mass="7268">MALTDQFVEKTTLEFGLGERSVPGIFSSSSSSSLSLSLSLTPPSGKHKKTHFYELSYDEAVCFEVY</sequence>
<accession>A0AAD6NXM7</accession>
<evidence type="ECO:0000313" key="1">
    <source>
        <dbReference type="EMBL" id="KAJ6408850.1"/>
    </source>
</evidence>
<protein>
    <submittedName>
        <fullName evidence="1">Uncharacterized protein</fullName>
    </submittedName>
</protein>
<dbReference type="EMBL" id="JAPFFJ010000015">
    <property type="protein sequence ID" value="KAJ6408850.1"/>
    <property type="molecule type" value="Genomic_DNA"/>
</dbReference>
<keyword evidence="2" id="KW-1185">Reference proteome</keyword>
<dbReference type="AlphaFoldDB" id="A0AAD6NXM7"/>
<name>A0AAD6NXM7_9ROSI</name>
<proteinExistence type="predicted"/>